<keyword evidence="2" id="KW-1133">Transmembrane helix</keyword>
<dbReference type="InterPro" id="IPR010734">
    <property type="entry name" value="Copine_C"/>
</dbReference>
<evidence type="ECO:0000256" key="2">
    <source>
        <dbReference type="SAM" id="Phobius"/>
    </source>
</evidence>
<gene>
    <name evidence="4" type="ORF">CYNAS_LOCUS17350</name>
</gene>
<feature type="transmembrane region" description="Helical" evidence="2">
    <location>
        <begin position="28"/>
        <end position="49"/>
    </location>
</feature>
<sequence length="907" mass="101935">MVFDASLGYDPDEWEECPPKEQFMVFSFFTRILLSSAAILFLVLFFHMLEKNKEKEEKKEKKFKKGEENDVAEPVKHSADLLKEAEEYMGGFVIKAKETLSDAAVQLKQHLPQELFHGHDSRQTFAQYTEEPRRRAEEAERLLKTKAEPTYTPEPLRAGQGFFTDSQPQEQFRNQSSEAPSQFSQPKEPPTRKISKEDQEALRLWELERERLEEERLAKLQDHEAGGEESELTSTGMLPASHISYDAGSMQEGEQKIRRKLPNTLPPQNDENMLEKRLMAQIGQIAEASPNVKRESYRDSELTDYDISDFHGNEQAVGYAPASTFARFANTEQTEHTKPTPAPITSADRNTTGDSDDFVKVNVDPIYDMPPNNEKGMSPEEAKKLQDLYKEYDFGSDIGPEVAQPTQQAFPTRSQFSPPVIVSPVAQDADVSGTPKFVPTDPASTQPIYIVDNGREDPRNVVNAEMYVADAIEYLGNQESVPSAGAFVIEEEMLSSQGSMKRPQQQQIRLPSGDPTSRQFKTMEVFDRVEHDEHDDITYAPEIQSVEIPPDQMSENSDNLQEYFDRAAAEGMEPHRLRDHKHTSLQKTPMAQAPYITSATARAQSASSLASGSSARSKNEGYPRLRKQSSLLSVLGVTSMQEMLLTIDSLDTLSDAMRKAGLENTNMIFGIDYTASNKYQGEDSFGGRSLHTIHPSVKNPYQQVITILGRTLAPFASTGRIPVFGFGDAKTGDWSVFPLKQNGDCTSLEEVLKIYNEVTPTVDLSGPTNFAPLIYQAMEICQSASDYHILVIIADGQVTNERATRRAIVQACQYPLSIIVVGVGDGPWEMMRVFDESLPKRPWDNFHFVEYHDIMRRTVGKAEGDVKLAVQSLLEIPDQYRIICELGLLKNRSIPPRGSEIRKEMAH</sequence>
<dbReference type="GO" id="GO:0004842">
    <property type="term" value="F:ubiquitin-protein transferase activity"/>
    <property type="evidence" value="ECO:0007669"/>
    <property type="project" value="TreeGrafter"/>
</dbReference>
<keyword evidence="2" id="KW-0472">Membrane</keyword>
<feature type="domain" description="VWFA" evidence="3">
    <location>
        <begin position="664"/>
        <end position="853"/>
    </location>
</feature>
<dbReference type="InterPro" id="IPR036465">
    <property type="entry name" value="vWFA_dom_sf"/>
</dbReference>
<feature type="compositionally biased region" description="Polar residues" evidence="1">
    <location>
        <begin position="163"/>
        <end position="185"/>
    </location>
</feature>
<dbReference type="PANTHER" id="PTHR45751:SF48">
    <property type="entry name" value="COPINE FAMILY PROTEIN 1"/>
    <property type="match status" value="1"/>
</dbReference>
<dbReference type="AlphaFoldDB" id="A0AA36H7Y2"/>
<keyword evidence="2" id="KW-0812">Transmembrane</keyword>
<reference evidence="4" key="1">
    <citation type="submission" date="2023-07" db="EMBL/GenBank/DDBJ databases">
        <authorList>
            <consortium name="CYATHOMIX"/>
        </authorList>
    </citation>
    <scope>NUCLEOTIDE SEQUENCE</scope>
    <source>
        <strain evidence="4">N/A</strain>
    </source>
</reference>
<name>A0AA36H7Y2_CYLNA</name>
<accession>A0AA36H7Y2</accession>
<dbReference type="InterPro" id="IPR052079">
    <property type="entry name" value="E3_ligase/Copine_domain"/>
</dbReference>
<comment type="caution">
    <text evidence="4">The sequence shown here is derived from an EMBL/GenBank/DDBJ whole genome shotgun (WGS) entry which is preliminary data.</text>
</comment>
<proteinExistence type="predicted"/>
<evidence type="ECO:0000256" key="1">
    <source>
        <dbReference type="SAM" id="MobiDB-lite"/>
    </source>
</evidence>
<feature type="region of interest" description="Disordered" evidence="1">
    <location>
        <begin position="143"/>
        <end position="198"/>
    </location>
</feature>
<feature type="region of interest" description="Disordered" evidence="1">
    <location>
        <begin position="331"/>
        <end position="357"/>
    </location>
</feature>
<dbReference type="PANTHER" id="PTHR45751">
    <property type="entry name" value="COPINE FAMILY PROTEIN 1"/>
    <property type="match status" value="1"/>
</dbReference>
<feature type="compositionally biased region" description="Basic and acidic residues" evidence="1">
    <location>
        <begin position="189"/>
        <end position="198"/>
    </location>
</feature>
<protein>
    <recommendedName>
        <fullName evidence="3">VWFA domain-containing protein</fullName>
    </recommendedName>
</protein>
<keyword evidence="5" id="KW-1185">Reference proteome</keyword>
<feature type="region of interest" description="Disordered" evidence="1">
    <location>
        <begin position="218"/>
        <end position="238"/>
    </location>
</feature>
<dbReference type="Gene3D" id="3.40.50.410">
    <property type="entry name" value="von Willebrand factor, type A domain"/>
    <property type="match status" value="1"/>
</dbReference>
<dbReference type="EMBL" id="CATQJL010000316">
    <property type="protein sequence ID" value="CAJ0605367.1"/>
    <property type="molecule type" value="Genomic_DNA"/>
</dbReference>
<dbReference type="Pfam" id="PF07002">
    <property type="entry name" value="Copine"/>
    <property type="match status" value="1"/>
</dbReference>
<dbReference type="SMART" id="SM00327">
    <property type="entry name" value="VWA"/>
    <property type="match status" value="1"/>
</dbReference>
<dbReference type="Proteomes" id="UP001176961">
    <property type="component" value="Unassembled WGS sequence"/>
</dbReference>
<evidence type="ECO:0000259" key="3">
    <source>
        <dbReference type="SMART" id="SM00327"/>
    </source>
</evidence>
<dbReference type="GO" id="GO:0016567">
    <property type="term" value="P:protein ubiquitination"/>
    <property type="evidence" value="ECO:0007669"/>
    <property type="project" value="TreeGrafter"/>
</dbReference>
<organism evidence="4 5">
    <name type="scientific">Cylicocyclus nassatus</name>
    <name type="common">Nematode worm</name>
    <dbReference type="NCBI Taxonomy" id="53992"/>
    <lineage>
        <taxon>Eukaryota</taxon>
        <taxon>Metazoa</taxon>
        <taxon>Ecdysozoa</taxon>
        <taxon>Nematoda</taxon>
        <taxon>Chromadorea</taxon>
        <taxon>Rhabditida</taxon>
        <taxon>Rhabditina</taxon>
        <taxon>Rhabditomorpha</taxon>
        <taxon>Strongyloidea</taxon>
        <taxon>Strongylidae</taxon>
        <taxon>Cylicocyclus</taxon>
    </lineage>
</organism>
<evidence type="ECO:0000313" key="4">
    <source>
        <dbReference type="EMBL" id="CAJ0605367.1"/>
    </source>
</evidence>
<evidence type="ECO:0000313" key="5">
    <source>
        <dbReference type="Proteomes" id="UP001176961"/>
    </source>
</evidence>
<dbReference type="SUPFAM" id="SSF53300">
    <property type="entry name" value="vWA-like"/>
    <property type="match status" value="1"/>
</dbReference>
<feature type="region of interest" description="Disordered" evidence="1">
    <location>
        <begin position="497"/>
        <end position="518"/>
    </location>
</feature>
<dbReference type="GO" id="GO:0005634">
    <property type="term" value="C:nucleus"/>
    <property type="evidence" value="ECO:0007669"/>
    <property type="project" value="TreeGrafter"/>
</dbReference>
<dbReference type="InterPro" id="IPR002035">
    <property type="entry name" value="VWF_A"/>
</dbReference>